<evidence type="ECO:0000313" key="3">
    <source>
        <dbReference type="Proteomes" id="UP001176940"/>
    </source>
</evidence>
<sequence>MNGAMYREILSANLLPSARALKMKRGWVFQHDNDPKHTARATKEWLRKKHFKVLEWSSQSPDINPIENLWWELKVRVAKRKAKNITALEEICMEEWANIPTTVCGNLVKTYRKHPPTGFMDYKKRDKAWVSQLGTVFGEKQLNDQDTFDIKDLKLKIRDLLKKRTKIWWNKAALENYLQKDIIPRGLRVQLFPTLDVEDTSFTSKWEETLTKCSRTLLELLVGADKRSLESLEKEIETIREQIQGIIPSDEYKKLDLSLEEELLKYEQDIQNNKTKKYLRDLEDYKHNRIYRWHQKQPRKQFRSQSVSSLSTTSEGACGDHFLEKGIASSNGGVGAAFHLQHPPTPGIKKKKHPYNMRDKRAGDFEVEIFVKLVRKEIDKLNSNIDQDNLTPPLRRAIKELKNMKDVVIKRADKGGNVVIWPIALYEAEAFRQLHRAEHYKKLDALPSFTFSQELKSLLDEGVERSAITDKMRVALLPEFPVVPTFYLLPKVHKDPSCPPGRPIVSGMGGLCEPSCRFVDFYLQKCVETLPSFVRDTTDVLRRLDGLILEEDMWLVTCDDRPFLQLQGTAMGASCAPSYANLFLGLWERDVVLDTPGHSSVISWLRYIDDILFIWQGSTSRLDTFLNHLNSSDGTIATDIFRKSTATNALLHFSSSHPPKLKSSIPVGQFLRARRICSVDGTFQRRADDLTRRFRNRGYRYVDIHRGNSRALHSDRPSLLAGSTRSSPVNTNVMPRFITSFNSNWSEINNIFKRHWPVLLADRDLSRLLSPYPLVTWRRSRTLGDILCDSHYIPPKSNPFGSCQKGPPWGSFFRVESVPFVNSSPEQRSL</sequence>
<evidence type="ECO:0000313" key="2">
    <source>
        <dbReference type="EMBL" id="CAJ0955578.1"/>
    </source>
</evidence>
<dbReference type="PANTHER" id="PTHR21301:SF12">
    <property type="match status" value="1"/>
</dbReference>
<dbReference type="EMBL" id="CAUEEQ010040425">
    <property type="protein sequence ID" value="CAJ0955578.1"/>
    <property type="molecule type" value="Genomic_DNA"/>
</dbReference>
<organism evidence="2 3">
    <name type="scientific">Ranitomeya imitator</name>
    <name type="common">mimic poison frog</name>
    <dbReference type="NCBI Taxonomy" id="111125"/>
    <lineage>
        <taxon>Eukaryota</taxon>
        <taxon>Metazoa</taxon>
        <taxon>Chordata</taxon>
        <taxon>Craniata</taxon>
        <taxon>Vertebrata</taxon>
        <taxon>Euteleostomi</taxon>
        <taxon>Amphibia</taxon>
        <taxon>Batrachia</taxon>
        <taxon>Anura</taxon>
        <taxon>Neobatrachia</taxon>
        <taxon>Hyloidea</taxon>
        <taxon>Dendrobatidae</taxon>
        <taxon>Dendrobatinae</taxon>
        <taxon>Ranitomeya</taxon>
    </lineage>
</organism>
<evidence type="ECO:0000259" key="1">
    <source>
        <dbReference type="Pfam" id="PF26215"/>
    </source>
</evidence>
<keyword evidence="3" id="KW-1185">Reference proteome</keyword>
<feature type="domain" description="Helix-turn-helix" evidence="1">
    <location>
        <begin position="650"/>
        <end position="700"/>
    </location>
</feature>
<accession>A0ABN9M0B4</accession>
<dbReference type="PANTHER" id="PTHR21301">
    <property type="entry name" value="REVERSE TRANSCRIPTASE"/>
    <property type="match status" value="1"/>
</dbReference>
<reference evidence="2" key="1">
    <citation type="submission" date="2023-07" db="EMBL/GenBank/DDBJ databases">
        <authorList>
            <person name="Stuckert A."/>
        </authorList>
    </citation>
    <scope>NUCLEOTIDE SEQUENCE</scope>
</reference>
<dbReference type="Pfam" id="PF26215">
    <property type="entry name" value="HTH_animal"/>
    <property type="match status" value="1"/>
</dbReference>
<dbReference type="InterPro" id="IPR058912">
    <property type="entry name" value="HTH_animal"/>
</dbReference>
<protein>
    <recommendedName>
        <fullName evidence="1">Helix-turn-helix domain-containing protein</fullName>
    </recommendedName>
</protein>
<comment type="caution">
    <text evidence="2">The sequence shown here is derived from an EMBL/GenBank/DDBJ whole genome shotgun (WGS) entry which is preliminary data.</text>
</comment>
<dbReference type="Proteomes" id="UP001176940">
    <property type="component" value="Unassembled WGS sequence"/>
</dbReference>
<proteinExistence type="predicted"/>
<dbReference type="Gene3D" id="3.30.420.10">
    <property type="entry name" value="Ribonuclease H-like superfamily/Ribonuclease H"/>
    <property type="match status" value="1"/>
</dbReference>
<name>A0ABN9M0B4_9NEOB</name>
<dbReference type="InterPro" id="IPR036397">
    <property type="entry name" value="RNaseH_sf"/>
</dbReference>
<gene>
    <name evidence="2" type="ORF">RIMI_LOCUS15186075</name>
</gene>